<dbReference type="OrthoDB" id="9995450at2"/>
<dbReference type="EMBL" id="FWFD01000018">
    <property type="protein sequence ID" value="SLM86992.1"/>
    <property type="molecule type" value="Genomic_DNA"/>
</dbReference>
<protein>
    <submittedName>
        <fullName evidence="1">Uncharacterized protein</fullName>
    </submittedName>
</protein>
<dbReference type="Proteomes" id="UP000195918">
    <property type="component" value="Unassembled WGS sequence"/>
</dbReference>
<dbReference type="RefSeq" id="WP_086952621.1">
    <property type="nucleotide sequence ID" value="NZ_FWFD01000018.1"/>
</dbReference>
<evidence type="ECO:0000313" key="2">
    <source>
        <dbReference type="Proteomes" id="UP000195918"/>
    </source>
</evidence>
<gene>
    <name evidence="1" type="ORF">FM121_12920</name>
</gene>
<reference evidence="2" key="1">
    <citation type="submission" date="2017-02" db="EMBL/GenBank/DDBJ databases">
        <authorList>
            <person name="Dridi B."/>
        </authorList>
    </citation>
    <scope>NUCLEOTIDE SEQUENCE [LARGE SCALE GENOMIC DNA]</scope>
    <source>
        <strain evidence="2">bH819</strain>
    </source>
</reference>
<sequence>MKSKLQIKRESLGISIDDLATKSLMYGECGSFGHMILTIKSIEKGELLCTKPRKTYEWACLAEALGCLVDDIYYSFETRIKK</sequence>
<keyword evidence="2" id="KW-1185">Reference proteome</keyword>
<proteinExistence type="predicted"/>
<organism evidence="1 2">
    <name type="scientific">Vagococcus fluvialis bH819</name>
    <dbReference type="NCBI Taxonomy" id="1255619"/>
    <lineage>
        <taxon>Bacteria</taxon>
        <taxon>Bacillati</taxon>
        <taxon>Bacillota</taxon>
        <taxon>Bacilli</taxon>
        <taxon>Lactobacillales</taxon>
        <taxon>Enterococcaceae</taxon>
        <taxon>Vagococcus</taxon>
    </lineage>
</organism>
<dbReference type="AlphaFoldDB" id="A0A1X6WRX4"/>
<accession>A0A1X6WRX4</accession>
<evidence type="ECO:0000313" key="1">
    <source>
        <dbReference type="EMBL" id="SLM86992.1"/>
    </source>
</evidence>
<name>A0A1X6WRX4_9ENTE</name>